<reference evidence="1 2" key="1">
    <citation type="submission" date="2023-11" db="EMBL/GenBank/DDBJ databases">
        <authorList>
            <person name="Cook R."/>
            <person name="Crisci M."/>
            <person name="Pye H."/>
            <person name="Adriaenssens E."/>
            <person name="Santini J."/>
        </authorList>
    </citation>
    <scope>NUCLEOTIDE SEQUENCE [LARGE SCALE GENOMIC DNA]</scope>
    <source>
        <strain evidence="1">Lak_Megaphage_Sonny</strain>
    </source>
</reference>
<sequence length="348" mass="40205">MARYFQHIDSDDTDFQKITELELIDNSDPNSVMFYFKDGSKCFKQYIADINSDIDIYGKMAFVELTSPNNKWQFRNIKMDIDEQYGFHNNIKYKIEDPYMIGHENEIGKSISRVSKIPTKVPNFKPEPDEKYYLINENGEMSIPTIEEDPIKEHMNTYSSDTHVIDEAASVDIAENVTAPVLIDDTQKEWVSDIYNINADDLIAKGFKTISFHYNGIDYTMKADDFFNNAIIKPEEKIVEKEVIKEVIVNKEEHLEIKLDDTQKNLIDNMIDMSQKDKCDIEMSITLSLPPVSVYKIIKQVYPEGMSKAFVNIIADRMQILELKSAVAAGLLDYYDESENIEVKTDDK</sequence>
<evidence type="ECO:0000313" key="2">
    <source>
        <dbReference type="Proteomes" id="UP001358193"/>
    </source>
</evidence>
<dbReference type="EMBL" id="OR769223">
    <property type="protein sequence ID" value="WQJ53629.1"/>
    <property type="molecule type" value="Genomic_DNA"/>
</dbReference>
<keyword evidence="2" id="KW-1185">Reference proteome</keyword>
<organism evidence="1 2">
    <name type="scientific">phage Lak_Megaphage_Sonny</name>
    <dbReference type="NCBI Taxonomy" id="3109229"/>
    <lineage>
        <taxon>Viruses</taxon>
        <taxon>Duplodnaviria</taxon>
        <taxon>Heunggongvirae</taxon>
        <taxon>Uroviricota</taxon>
        <taxon>Caudoviricetes</taxon>
        <taxon>Caudoviricetes code 15 clade</taxon>
    </lineage>
</organism>
<proteinExistence type="predicted"/>
<evidence type="ECO:0000313" key="1">
    <source>
        <dbReference type="EMBL" id="WQJ53629.1"/>
    </source>
</evidence>
<name>A0ABZ0Z6I6_9CAUD</name>
<dbReference type="Proteomes" id="UP001358193">
    <property type="component" value="Segment"/>
</dbReference>
<protein>
    <submittedName>
        <fullName evidence="1">Uncharacterized protein</fullName>
    </submittedName>
</protein>
<accession>A0ABZ0Z6I6</accession>